<dbReference type="PANTHER" id="PTHR34039">
    <property type="entry name" value="UPF0102 PROTEIN YRAN"/>
    <property type="match status" value="1"/>
</dbReference>
<proteinExistence type="inferred from homology"/>
<dbReference type="CDD" id="cd20736">
    <property type="entry name" value="PoNe_Nuclease"/>
    <property type="match status" value="1"/>
</dbReference>
<dbReference type="AlphaFoldDB" id="A0A934RFI7"/>
<accession>A0A934RFI7</accession>
<dbReference type="Proteomes" id="UP000658278">
    <property type="component" value="Unassembled WGS sequence"/>
</dbReference>
<protein>
    <recommendedName>
        <fullName evidence="2">UPF0102 protein JIN81_10450</fullName>
    </recommendedName>
</protein>
<comment type="similarity">
    <text evidence="1 2">Belongs to the UPF0102 family.</text>
</comment>
<dbReference type="SUPFAM" id="SSF52980">
    <property type="entry name" value="Restriction endonuclease-like"/>
    <property type="match status" value="1"/>
</dbReference>
<dbReference type="RefSeq" id="WP_234044704.1">
    <property type="nucleotide sequence ID" value="NZ_JAENII010000007.1"/>
</dbReference>
<dbReference type="Gene3D" id="3.40.1350.10">
    <property type="match status" value="1"/>
</dbReference>
<evidence type="ECO:0000256" key="2">
    <source>
        <dbReference type="HAMAP-Rule" id="MF_00048"/>
    </source>
</evidence>
<name>A0A934RFI7_9BACT</name>
<dbReference type="Pfam" id="PF02021">
    <property type="entry name" value="UPF0102"/>
    <property type="match status" value="1"/>
</dbReference>
<dbReference type="EMBL" id="JAENII010000007">
    <property type="protein sequence ID" value="MBK1827445.1"/>
    <property type="molecule type" value="Genomic_DNA"/>
</dbReference>
<dbReference type="GO" id="GO:0003676">
    <property type="term" value="F:nucleic acid binding"/>
    <property type="evidence" value="ECO:0007669"/>
    <property type="project" value="InterPro"/>
</dbReference>
<keyword evidence="4" id="KW-1185">Reference proteome</keyword>
<reference evidence="3" key="1">
    <citation type="submission" date="2021-01" db="EMBL/GenBank/DDBJ databases">
        <title>Modified the classification status of verrucomicrobia.</title>
        <authorList>
            <person name="Feng X."/>
        </authorList>
    </citation>
    <scope>NUCLEOTIDE SEQUENCE</scope>
    <source>
        <strain evidence="3">KCTC 22201</strain>
    </source>
</reference>
<dbReference type="PANTHER" id="PTHR34039:SF1">
    <property type="entry name" value="UPF0102 PROTEIN YRAN"/>
    <property type="match status" value="1"/>
</dbReference>
<evidence type="ECO:0000313" key="4">
    <source>
        <dbReference type="Proteomes" id="UP000658278"/>
    </source>
</evidence>
<evidence type="ECO:0000256" key="1">
    <source>
        <dbReference type="ARBA" id="ARBA00006738"/>
    </source>
</evidence>
<evidence type="ECO:0000313" key="3">
    <source>
        <dbReference type="EMBL" id="MBK1827445.1"/>
    </source>
</evidence>
<comment type="caution">
    <text evidence="3">The sequence shown here is derived from an EMBL/GenBank/DDBJ whole genome shotgun (WGS) entry which is preliminary data.</text>
</comment>
<dbReference type="InterPro" id="IPR003509">
    <property type="entry name" value="UPF0102_YraN-like"/>
</dbReference>
<dbReference type="InterPro" id="IPR011335">
    <property type="entry name" value="Restrct_endonuc-II-like"/>
</dbReference>
<dbReference type="HAMAP" id="MF_00048">
    <property type="entry name" value="UPF0102"/>
    <property type="match status" value="1"/>
</dbReference>
<dbReference type="InterPro" id="IPR011856">
    <property type="entry name" value="tRNA_endonuc-like_dom_sf"/>
</dbReference>
<sequence>MALVAYIVGRFSPLLNGCCRLTHRDGGRLSSAEVGVLGERIARDWLRARGAKVLYRNFRAPQGGEVDLVAREGNLLVFAEVKTRTSTDYGRPLDAVDEKKQSLIRRGGNEWLRLLGTREIPWRYDVIEVVLKDGERPKVHRVENAFG</sequence>
<organism evidence="3 4">
    <name type="scientific">Haloferula rosea</name>
    <dbReference type="NCBI Taxonomy" id="490093"/>
    <lineage>
        <taxon>Bacteria</taxon>
        <taxon>Pseudomonadati</taxon>
        <taxon>Verrucomicrobiota</taxon>
        <taxon>Verrucomicrobiia</taxon>
        <taxon>Verrucomicrobiales</taxon>
        <taxon>Verrucomicrobiaceae</taxon>
        <taxon>Haloferula</taxon>
    </lineage>
</organism>
<dbReference type="NCBIfam" id="NF009154">
    <property type="entry name" value="PRK12497.3-3"/>
    <property type="match status" value="1"/>
</dbReference>
<gene>
    <name evidence="3" type="ORF">JIN81_10450</name>
</gene>